<dbReference type="GO" id="GO:0042597">
    <property type="term" value="C:periplasmic space"/>
    <property type="evidence" value="ECO:0007669"/>
    <property type="project" value="UniProtKB-ARBA"/>
</dbReference>
<feature type="chain" id="PRO_5038532021" evidence="4">
    <location>
        <begin position="28"/>
        <end position="589"/>
    </location>
</feature>
<sequence length="589" mass="65456">MVYKKRKWLLPIATAAIAMTLSGCSNGNGSSNSSQEAETKDKQFPIAVSNRAKPIEGGTLSYGMVASTPFTGIFNSALSTTSADSTVAQFGAEGLFKTDDDYKIVDGGAANLKLNVDAKTATITINPNVKWSDGQPLTAKDVVYSYKIIANPATKSTRYTEALQNIEGMEDYNTGKSDQISGITSPNGDDGNEVVLKFKEMKPGMTQSGNGYFWEQASPEHQLKDVPFDKLVSSDEIRKTPLYYGPYKLSNLVPGQSVEWVPNEYYYGEKPKLAKITLSVVSPSNATQAALSNKYDMIDVQNNAWNEVKNAPNTEFIGKIPLTYYYLGFKVGKWDADKGENVMNSNSKMNDKNLRQAMGYAMNIDQVYEKYASGLSFRVPSLIPEQFGQFFDKSVKGYDYNLDKANQLLDEAGYKKNGDYRTDKNGQPLVINFAAMSGSAIQEPIIQNYIQQWKKIGLNVQLTTGRLIEPNSFYDKIQADSSDIDMFTAGWSLSSEPSPNDLYSRKAPFNYSRFASDEQDKLLADIDSKESFNQNHRQQAFFKWQEWMNDNAYVIPTYNSYGIKAINKRVVGYDLTPSSSWASVGVSSN</sequence>
<dbReference type="InterPro" id="IPR039424">
    <property type="entry name" value="SBP_5"/>
</dbReference>
<reference evidence="6 7" key="1">
    <citation type="journal article" date="2015" name="Genome Announc.">
        <title>Expanding the biotechnology potential of lactobacilli through comparative genomics of 213 strains and associated genera.</title>
        <authorList>
            <person name="Sun Z."/>
            <person name="Harris H.M."/>
            <person name="McCann A."/>
            <person name="Guo C."/>
            <person name="Argimon S."/>
            <person name="Zhang W."/>
            <person name="Yang X."/>
            <person name="Jeffery I.B."/>
            <person name="Cooney J.C."/>
            <person name="Kagawa T.F."/>
            <person name="Liu W."/>
            <person name="Song Y."/>
            <person name="Salvetti E."/>
            <person name="Wrobel A."/>
            <person name="Rasinkangas P."/>
            <person name="Parkhill J."/>
            <person name="Rea M.C."/>
            <person name="O'Sullivan O."/>
            <person name="Ritari J."/>
            <person name="Douillard F.P."/>
            <person name="Paul Ross R."/>
            <person name="Yang R."/>
            <person name="Briner A.E."/>
            <person name="Felis G.E."/>
            <person name="de Vos W.M."/>
            <person name="Barrangou R."/>
            <person name="Klaenhammer T.R."/>
            <person name="Caufield P.W."/>
            <person name="Cui Y."/>
            <person name="Zhang H."/>
            <person name="O'Toole P.W."/>
        </authorList>
    </citation>
    <scope>NUCLEOTIDE SEQUENCE [LARGE SCALE GENOMIC DNA]</scope>
    <source>
        <strain evidence="6 7">DSM 23037</strain>
    </source>
</reference>
<dbReference type="GO" id="GO:0043190">
    <property type="term" value="C:ATP-binding cassette (ABC) transporter complex"/>
    <property type="evidence" value="ECO:0007669"/>
    <property type="project" value="InterPro"/>
</dbReference>
<feature type="signal peptide" evidence="4">
    <location>
        <begin position="1"/>
        <end position="27"/>
    </location>
</feature>
<dbReference type="PANTHER" id="PTHR30290">
    <property type="entry name" value="PERIPLASMIC BINDING COMPONENT OF ABC TRANSPORTER"/>
    <property type="match status" value="1"/>
</dbReference>
<gene>
    <name evidence="6" type="ORF">FC86_GL000938</name>
</gene>
<comment type="similarity">
    <text evidence="1">Belongs to the bacterial solute-binding protein 5 family.</text>
</comment>
<dbReference type="RefSeq" id="WP_056975139.1">
    <property type="nucleotide sequence ID" value="NZ_AYZL01000020.1"/>
</dbReference>
<dbReference type="PANTHER" id="PTHR30290:SF9">
    <property type="entry name" value="OLIGOPEPTIDE-BINDING PROTEIN APPA"/>
    <property type="match status" value="1"/>
</dbReference>
<dbReference type="GO" id="GO:1904680">
    <property type="term" value="F:peptide transmembrane transporter activity"/>
    <property type="evidence" value="ECO:0007669"/>
    <property type="project" value="TreeGrafter"/>
</dbReference>
<evidence type="ECO:0000256" key="3">
    <source>
        <dbReference type="ARBA" id="ARBA00022729"/>
    </source>
</evidence>
<dbReference type="InterPro" id="IPR000914">
    <property type="entry name" value="SBP_5_dom"/>
</dbReference>
<dbReference type="PIRSF" id="PIRSF002741">
    <property type="entry name" value="MppA"/>
    <property type="match status" value="1"/>
</dbReference>
<dbReference type="CDD" id="cd08510">
    <property type="entry name" value="PBP2_Lactococcal_OppA_like"/>
    <property type="match status" value="1"/>
</dbReference>
<evidence type="ECO:0000256" key="4">
    <source>
        <dbReference type="SAM" id="SignalP"/>
    </source>
</evidence>
<evidence type="ECO:0000313" key="6">
    <source>
        <dbReference type="EMBL" id="KRN03826.1"/>
    </source>
</evidence>
<dbReference type="Proteomes" id="UP000051378">
    <property type="component" value="Unassembled WGS sequence"/>
</dbReference>
<dbReference type="GO" id="GO:0015833">
    <property type="term" value="P:peptide transport"/>
    <property type="evidence" value="ECO:0007669"/>
    <property type="project" value="TreeGrafter"/>
</dbReference>
<dbReference type="InterPro" id="IPR030678">
    <property type="entry name" value="Peptide/Ni-bd"/>
</dbReference>
<organism evidence="6 7">
    <name type="scientific">Holzapfeliella floricola DSM 23037 = JCM 16512</name>
    <dbReference type="NCBI Taxonomy" id="1423744"/>
    <lineage>
        <taxon>Bacteria</taxon>
        <taxon>Bacillati</taxon>
        <taxon>Bacillota</taxon>
        <taxon>Bacilli</taxon>
        <taxon>Lactobacillales</taxon>
        <taxon>Lactobacillaceae</taxon>
        <taxon>Holzapfeliella</taxon>
    </lineage>
</organism>
<dbReference type="AlphaFoldDB" id="A0A0R2DIC6"/>
<dbReference type="PATRIC" id="fig|1423744.4.peg.964"/>
<dbReference type="STRING" id="1423744.FC86_GL000938"/>
<evidence type="ECO:0000259" key="5">
    <source>
        <dbReference type="Pfam" id="PF00496"/>
    </source>
</evidence>
<feature type="domain" description="Solute-binding protein family 5" evidence="5">
    <location>
        <begin position="109"/>
        <end position="507"/>
    </location>
</feature>
<evidence type="ECO:0000256" key="1">
    <source>
        <dbReference type="ARBA" id="ARBA00005695"/>
    </source>
</evidence>
<evidence type="ECO:0000313" key="7">
    <source>
        <dbReference type="Proteomes" id="UP000051378"/>
    </source>
</evidence>
<keyword evidence="7" id="KW-1185">Reference proteome</keyword>
<dbReference type="OrthoDB" id="9796817at2"/>
<dbReference type="Gene3D" id="3.10.105.10">
    <property type="entry name" value="Dipeptide-binding Protein, Domain 3"/>
    <property type="match status" value="1"/>
</dbReference>
<proteinExistence type="inferred from homology"/>
<accession>A0A0R2DIC6</accession>
<dbReference type="Gene3D" id="3.40.190.10">
    <property type="entry name" value="Periplasmic binding protein-like II"/>
    <property type="match status" value="1"/>
</dbReference>
<keyword evidence="3 4" id="KW-0732">Signal</keyword>
<dbReference type="PROSITE" id="PS51257">
    <property type="entry name" value="PROKAR_LIPOPROTEIN"/>
    <property type="match status" value="1"/>
</dbReference>
<keyword evidence="2" id="KW-0813">Transport</keyword>
<comment type="caution">
    <text evidence="6">The sequence shown here is derived from an EMBL/GenBank/DDBJ whole genome shotgun (WGS) entry which is preliminary data.</text>
</comment>
<dbReference type="Pfam" id="PF00496">
    <property type="entry name" value="SBP_bac_5"/>
    <property type="match status" value="1"/>
</dbReference>
<dbReference type="EMBL" id="AYZL01000020">
    <property type="protein sequence ID" value="KRN03826.1"/>
    <property type="molecule type" value="Genomic_DNA"/>
</dbReference>
<evidence type="ECO:0000256" key="2">
    <source>
        <dbReference type="ARBA" id="ARBA00022448"/>
    </source>
</evidence>
<protein>
    <submittedName>
        <fullName evidence="6">Peptide ABC superfamily ATP binding cassette transporter, binding protein</fullName>
    </submittedName>
</protein>
<name>A0A0R2DIC6_9LACO</name>
<dbReference type="SUPFAM" id="SSF53850">
    <property type="entry name" value="Periplasmic binding protein-like II"/>
    <property type="match status" value="1"/>
</dbReference>